<dbReference type="CDD" id="cd02966">
    <property type="entry name" value="TlpA_like_family"/>
    <property type="match status" value="1"/>
</dbReference>
<dbReference type="InterPro" id="IPR000866">
    <property type="entry name" value="AhpC/TSA"/>
</dbReference>
<dbReference type="SUPFAM" id="SSF52833">
    <property type="entry name" value="Thioredoxin-like"/>
    <property type="match status" value="1"/>
</dbReference>
<dbReference type="InterPro" id="IPR050553">
    <property type="entry name" value="Thioredoxin_ResA/DsbE_sf"/>
</dbReference>
<dbReference type="PANTHER" id="PTHR42852:SF17">
    <property type="entry name" value="THIOREDOXIN-LIKE PROTEIN HI_1115"/>
    <property type="match status" value="1"/>
</dbReference>
<dbReference type="PROSITE" id="PS00194">
    <property type="entry name" value="THIOREDOXIN_1"/>
    <property type="match status" value="1"/>
</dbReference>
<dbReference type="RefSeq" id="WP_188613406.1">
    <property type="nucleotide sequence ID" value="NZ_BMJT01000001.1"/>
</dbReference>
<dbReference type="InterPro" id="IPR013766">
    <property type="entry name" value="Thioredoxin_domain"/>
</dbReference>
<feature type="domain" description="Thioredoxin" evidence="2">
    <location>
        <begin position="52"/>
        <end position="193"/>
    </location>
</feature>
<proteinExistence type="predicted"/>
<evidence type="ECO:0000259" key="2">
    <source>
        <dbReference type="PROSITE" id="PS51352"/>
    </source>
</evidence>
<organism evidence="3 4">
    <name type="scientific">Lysinibacillus alkalisoli</name>
    <dbReference type="NCBI Taxonomy" id="1911548"/>
    <lineage>
        <taxon>Bacteria</taxon>
        <taxon>Bacillati</taxon>
        <taxon>Bacillota</taxon>
        <taxon>Bacilli</taxon>
        <taxon>Bacillales</taxon>
        <taxon>Bacillaceae</taxon>
        <taxon>Lysinibacillus</taxon>
    </lineage>
</organism>
<evidence type="ECO:0000256" key="1">
    <source>
        <dbReference type="ARBA" id="ARBA00023157"/>
    </source>
</evidence>
<comment type="caution">
    <text evidence="3">The sequence shown here is derived from an EMBL/GenBank/DDBJ whole genome shotgun (WGS) entry which is preliminary data.</text>
</comment>
<sequence length="193" mass="21918">MKKNIGLIMVIALIAITVGVYAKDQIAKDRETKIDESLLGASIDLNQKQKGLRKGDTPPDFTLETVDGEKLTLSDFKGKKVILNFWATWCPPCKAEMPHMQKYYDKKGKEQNFEIIAVNLTKQEKSKDLVTKFLKNYGITFHVPFDVDGETEKAYKVITYPSTYILNEEGTIEHSIIGPMNEDMMETYITGIE</sequence>
<dbReference type="GO" id="GO:0016209">
    <property type="term" value="F:antioxidant activity"/>
    <property type="evidence" value="ECO:0007669"/>
    <property type="project" value="InterPro"/>
</dbReference>
<evidence type="ECO:0000313" key="4">
    <source>
        <dbReference type="Proteomes" id="UP000616608"/>
    </source>
</evidence>
<dbReference type="AlphaFoldDB" id="A0A917D5E9"/>
<dbReference type="Proteomes" id="UP000616608">
    <property type="component" value="Unassembled WGS sequence"/>
</dbReference>
<dbReference type="InterPro" id="IPR036249">
    <property type="entry name" value="Thioredoxin-like_sf"/>
</dbReference>
<reference evidence="3" key="2">
    <citation type="submission" date="2020-09" db="EMBL/GenBank/DDBJ databases">
        <authorList>
            <person name="Sun Q."/>
            <person name="Zhou Y."/>
        </authorList>
    </citation>
    <scope>NUCLEOTIDE SEQUENCE</scope>
    <source>
        <strain evidence="3">CGMCC 1.15760</strain>
    </source>
</reference>
<dbReference type="PROSITE" id="PS51352">
    <property type="entry name" value="THIOREDOXIN_2"/>
    <property type="match status" value="1"/>
</dbReference>
<reference evidence="3" key="1">
    <citation type="journal article" date="2014" name="Int. J. Syst. Evol. Microbiol.">
        <title>Complete genome sequence of Corynebacterium casei LMG S-19264T (=DSM 44701T), isolated from a smear-ripened cheese.</title>
        <authorList>
            <consortium name="US DOE Joint Genome Institute (JGI-PGF)"/>
            <person name="Walter F."/>
            <person name="Albersmeier A."/>
            <person name="Kalinowski J."/>
            <person name="Ruckert C."/>
        </authorList>
    </citation>
    <scope>NUCLEOTIDE SEQUENCE</scope>
    <source>
        <strain evidence="3">CGMCC 1.15760</strain>
    </source>
</reference>
<accession>A0A917D5E9</accession>
<dbReference type="GO" id="GO:0016491">
    <property type="term" value="F:oxidoreductase activity"/>
    <property type="evidence" value="ECO:0007669"/>
    <property type="project" value="InterPro"/>
</dbReference>
<dbReference type="PANTHER" id="PTHR42852">
    <property type="entry name" value="THIOL:DISULFIDE INTERCHANGE PROTEIN DSBE"/>
    <property type="match status" value="1"/>
</dbReference>
<keyword evidence="4" id="KW-1185">Reference proteome</keyword>
<evidence type="ECO:0000313" key="3">
    <source>
        <dbReference type="EMBL" id="GGG13475.1"/>
    </source>
</evidence>
<gene>
    <name evidence="3" type="ORF">GCM10007425_04730</name>
</gene>
<protein>
    <submittedName>
        <fullName evidence="3">Thiol:disulfide interchange protein tlpA</fullName>
    </submittedName>
</protein>
<keyword evidence="1" id="KW-1015">Disulfide bond</keyword>
<dbReference type="InterPro" id="IPR017937">
    <property type="entry name" value="Thioredoxin_CS"/>
</dbReference>
<dbReference type="EMBL" id="BMJT01000001">
    <property type="protein sequence ID" value="GGG13475.1"/>
    <property type="molecule type" value="Genomic_DNA"/>
</dbReference>
<dbReference type="Gene3D" id="3.40.30.10">
    <property type="entry name" value="Glutaredoxin"/>
    <property type="match status" value="1"/>
</dbReference>
<name>A0A917D5E9_9BACI</name>
<dbReference type="Pfam" id="PF00578">
    <property type="entry name" value="AhpC-TSA"/>
    <property type="match status" value="1"/>
</dbReference>